<keyword evidence="6" id="KW-0238">DNA-binding</keyword>
<evidence type="ECO:0000313" key="8">
    <source>
        <dbReference type="EMBL" id="KAK4535081.1"/>
    </source>
</evidence>
<evidence type="ECO:0000256" key="1">
    <source>
        <dbReference type="ARBA" id="ARBA00008136"/>
    </source>
</evidence>
<keyword evidence="2" id="KW-0645">Protease</keyword>
<dbReference type="GO" id="GO:0106300">
    <property type="term" value="P:protein-DNA covalent cross-linking repair"/>
    <property type="evidence" value="ECO:0007669"/>
    <property type="project" value="InterPro"/>
</dbReference>
<protein>
    <recommendedName>
        <fullName evidence="10">Embryonic stem cell-specific 5-hydroxymethylcytosine-binding protein</fullName>
    </recommendedName>
</protein>
<dbReference type="PANTHER" id="PTHR13604:SF0">
    <property type="entry name" value="ABASIC SITE PROCESSING PROTEIN HMCES"/>
    <property type="match status" value="1"/>
</dbReference>
<dbReference type="SUPFAM" id="SSF143081">
    <property type="entry name" value="BB1717-like"/>
    <property type="match status" value="1"/>
</dbReference>
<accession>A0AAV9ISL5</accession>
<dbReference type="GO" id="GO:0016829">
    <property type="term" value="F:lyase activity"/>
    <property type="evidence" value="ECO:0007669"/>
    <property type="project" value="UniProtKB-KW"/>
</dbReference>
<comment type="similarity">
    <text evidence="1">Belongs to the SOS response-associated peptidase family.</text>
</comment>
<keyword evidence="5" id="KW-0190">Covalent protein-DNA linkage</keyword>
<evidence type="ECO:0000256" key="4">
    <source>
        <dbReference type="ARBA" id="ARBA00022801"/>
    </source>
</evidence>
<organism evidence="8 9">
    <name type="scientific">Cyanidium caldarium</name>
    <name type="common">Red alga</name>
    <dbReference type="NCBI Taxonomy" id="2771"/>
    <lineage>
        <taxon>Eukaryota</taxon>
        <taxon>Rhodophyta</taxon>
        <taxon>Bangiophyceae</taxon>
        <taxon>Cyanidiales</taxon>
        <taxon>Cyanidiaceae</taxon>
        <taxon>Cyanidium</taxon>
    </lineage>
</organism>
<keyword evidence="9" id="KW-1185">Reference proteome</keyword>
<keyword evidence="7" id="KW-0456">Lyase</keyword>
<keyword evidence="4" id="KW-0378">Hydrolase</keyword>
<evidence type="ECO:0000256" key="5">
    <source>
        <dbReference type="ARBA" id="ARBA00023124"/>
    </source>
</evidence>
<dbReference type="GO" id="GO:0006508">
    <property type="term" value="P:proteolysis"/>
    <property type="evidence" value="ECO:0007669"/>
    <property type="project" value="UniProtKB-KW"/>
</dbReference>
<evidence type="ECO:0000313" key="9">
    <source>
        <dbReference type="Proteomes" id="UP001301350"/>
    </source>
</evidence>
<dbReference type="Proteomes" id="UP001301350">
    <property type="component" value="Unassembled WGS sequence"/>
</dbReference>
<dbReference type="AlphaFoldDB" id="A0AAV9ISL5"/>
<dbReference type="InterPro" id="IPR036590">
    <property type="entry name" value="SRAP-like"/>
</dbReference>
<comment type="caution">
    <text evidence="8">The sequence shown here is derived from an EMBL/GenBank/DDBJ whole genome shotgun (WGS) entry which is preliminary data.</text>
</comment>
<sequence>MCGRFALAYSRGQLERAAGTDRWRRTEAAPSYTYRECYNVAPRQVVPLLLSDAADAQRTLQPMKWSLPVLPWKRAASTDDHHHHHHQLLQVINVRAETALEKRTFRELMNKGKRAVVVASGFFEWYRGGDQVDAAAATTAVADKAVKRKRSVPYYIHMHPADGKPPPTDIATVAPMYMAAIYREYPSELNAFAVLTVAASDRIRWLHDRMPALLDTPGKLQAWLDVQHTSAADAMDQCAVPSTAIQWYAVSDQVSNTRNDCAELLQPRAEIKTNQRRIVEWFSPSKHAAT</sequence>
<dbReference type="EMBL" id="JANCYW010000003">
    <property type="protein sequence ID" value="KAK4535081.1"/>
    <property type="molecule type" value="Genomic_DNA"/>
</dbReference>
<dbReference type="GO" id="GO:0003697">
    <property type="term" value="F:single-stranded DNA binding"/>
    <property type="evidence" value="ECO:0007669"/>
    <property type="project" value="InterPro"/>
</dbReference>
<name>A0AAV9ISL5_CYACA</name>
<dbReference type="Gene3D" id="3.90.1680.10">
    <property type="entry name" value="SOS response associated peptidase-like"/>
    <property type="match status" value="1"/>
</dbReference>
<evidence type="ECO:0000256" key="2">
    <source>
        <dbReference type="ARBA" id="ARBA00022670"/>
    </source>
</evidence>
<reference evidence="8 9" key="1">
    <citation type="submission" date="2022-07" db="EMBL/GenBank/DDBJ databases">
        <title>Genome-wide signatures of adaptation to extreme environments.</title>
        <authorList>
            <person name="Cho C.H."/>
            <person name="Yoon H.S."/>
        </authorList>
    </citation>
    <scope>NUCLEOTIDE SEQUENCE [LARGE SCALE GENOMIC DNA]</scope>
    <source>
        <strain evidence="8 9">DBV 063 E5</strain>
    </source>
</reference>
<proteinExistence type="inferred from homology"/>
<evidence type="ECO:0008006" key="10">
    <source>
        <dbReference type="Google" id="ProtNLM"/>
    </source>
</evidence>
<dbReference type="PANTHER" id="PTHR13604">
    <property type="entry name" value="DC12-RELATED"/>
    <property type="match status" value="1"/>
</dbReference>
<dbReference type="GO" id="GO:0008233">
    <property type="term" value="F:peptidase activity"/>
    <property type="evidence" value="ECO:0007669"/>
    <property type="project" value="UniProtKB-KW"/>
</dbReference>
<evidence type="ECO:0000256" key="3">
    <source>
        <dbReference type="ARBA" id="ARBA00022763"/>
    </source>
</evidence>
<evidence type="ECO:0000256" key="6">
    <source>
        <dbReference type="ARBA" id="ARBA00023125"/>
    </source>
</evidence>
<gene>
    <name evidence="8" type="ORF">CDCA_CDCA03G1106</name>
</gene>
<dbReference type="Pfam" id="PF02586">
    <property type="entry name" value="SRAP"/>
    <property type="match status" value="1"/>
</dbReference>
<keyword evidence="3" id="KW-0227">DNA damage</keyword>
<dbReference type="InterPro" id="IPR003738">
    <property type="entry name" value="SRAP"/>
</dbReference>
<evidence type="ECO:0000256" key="7">
    <source>
        <dbReference type="ARBA" id="ARBA00023239"/>
    </source>
</evidence>